<proteinExistence type="predicted"/>
<accession>B1T9P3</accession>
<feature type="compositionally biased region" description="Basic and acidic residues" evidence="1">
    <location>
        <begin position="304"/>
        <end position="356"/>
    </location>
</feature>
<dbReference type="AlphaFoldDB" id="B1T9P3"/>
<evidence type="ECO:0000313" key="3">
    <source>
        <dbReference type="Proteomes" id="UP000004814"/>
    </source>
</evidence>
<reference evidence="2 3" key="1">
    <citation type="submission" date="2008-03" db="EMBL/GenBank/DDBJ databases">
        <title>Sequencing of the draft genome and assembly of Burkholderia ambifaria MEX-5.</title>
        <authorList>
            <consortium name="US DOE Joint Genome Institute (JGI-PGF)"/>
            <person name="Copeland A."/>
            <person name="Lucas S."/>
            <person name="Lapidus A."/>
            <person name="Glavina del Rio T."/>
            <person name="Dalin E."/>
            <person name="Tice H."/>
            <person name="Bruce D."/>
            <person name="Goodwin L."/>
            <person name="Pitluck S."/>
            <person name="Larimer F."/>
            <person name="Land M.L."/>
            <person name="Hauser L."/>
            <person name="Tiedje J."/>
            <person name="Richardson P."/>
        </authorList>
    </citation>
    <scope>NUCLEOTIDE SEQUENCE [LARGE SCALE GENOMIC DNA]</scope>
    <source>
        <strain evidence="2 3">MEX-5</strain>
    </source>
</reference>
<gene>
    <name evidence="2" type="ORF">BamMEX5DRAFT_4509</name>
</gene>
<evidence type="ECO:0000256" key="1">
    <source>
        <dbReference type="SAM" id="MobiDB-lite"/>
    </source>
</evidence>
<dbReference type="Proteomes" id="UP000004814">
    <property type="component" value="Unassembled WGS sequence"/>
</dbReference>
<dbReference type="EMBL" id="ABLK01000171">
    <property type="protein sequence ID" value="EDT39701.1"/>
    <property type="molecule type" value="Genomic_DNA"/>
</dbReference>
<sequence length="465" mass="52895">MKVVRVRERGSRAFAVVRELLQRVGARRRQQPVARHAVCILDVDERLRHKAGDRVEQVRIGEPLRADDVPHRLDRKTVAEHAEPAQQHALLVPQQAVAPVVHGLQRPVAWQCRAKAAGQQPEMVVEMIGQYVDAEHGRTGGGQLDRQRQAVEMSANRRHQGHAAFVERKARIGGARACSEQLHRACAQRVGCVGTFVADLERWHRALSLTVDAKRLAAGRQHAQPGIGLGQHGGDPRGSVKQMLAIVEHEQHPAMRDARQHRFERQRAGRQRDVQRVRQRGGDELRARNRRQRHERRAIRKARLGPDRGFDRDARLADAARPDQRHDARRVERREDIGDHLLPPHERGRRGREPGRRGTHGGRAFGGFADEPIAAPRHRDDQIPVLAQRLAQRRDMHLQVVFLHECVRPHALHDLVFRDQRAICLNQEFENFECTAADAQQFAVRANFTSVEKNVKRSNADHGRV</sequence>
<protein>
    <submittedName>
        <fullName evidence="2">Uncharacterized protein</fullName>
    </submittedName>
</protein>
<feature type="compositionally biased region" description="Basic residues" evidence="1">
    <location>
        <begin position="288"/>
        <end position="303"/>
    </location>
</feature>
<feature type="compositionally biased region" description="Basic and acidic residues" evidence="1">
    <location>
        <begin position="250"/>
        <end position="287"/>
    </location>
</feature>
<organism evidence="2 3">
    <name type="scientific">Burkholderia ambifaria MEX-5</name>
    <dbReference type="NCBI Taxonomy" id="396597"/>
    <lineage>
        <taxon>Bacteria</taxon>
        <taxon>Pseudomonadati</taxon>
        <taxon>Pseudomonadota</taxon>
        <taxon>Betaproteobacteria</taxon>
        <taxon>Burkholderiales</taxon>
        <taxon>Burkholderiaceae</taxon>
        <taxon>Burkholderia</taxon>
        <taxon>Burkholderia cepacia complex</taxon>
    </lineage>
</organism>
<name>B1T9P3_9BURK</name>
<feature type="region of interest" description="Disordered" evidence="1">
    <location>
        <begin position="250"/>
        <end position="379"/>
    </location>
</feature>
<evidence type="ECO:0000313" key="2">
    <source>
        <dbReference type="EMBL" id="EDT39701.1"/>
    </source>
</evidence>
<comment type="caution">
    <text evidence="2">The sequence shown here is derived from an EMBL/GenBank/DDBJ whole genome shotgun (WGS) entry which is preliminary data.</text>
</comment>